<dbReference type="AlphaFoldDB" id="A0A250IM31"/>
<reference evidence="1 2" key="1">
    <citation type="submission" date="2017-06" db="EMBL/GenBank/DDBJ databases">
        <authorList>
            <person name="Kim H.J."/>
            <person name="Triplett B.A."/>
        </authorList>
    </citation>
    <scope>NUCLEOTIDE SEQUENCE [LARGE SCALE GENOMIC DNA]</scope>
    <source>
        <strain evidence="1 2">DSM 14713</strain>
    </source>
</reference>
<dbReference type="Proteomes" id="UP000217289">
    <property type="component" value="Chromosome"/>
</dbReference>
<keyword evidence="2" id="KW-1185">Reference proteome</keyword>
<dbReference type="EMBL" id="CP022163">
    <property type="protein sequence ID" value="ATB32328.1"/>
    <property type="molecule type" value="Genomic_DNA"/>
</dbReference>
<proteinExistence type="predicted"/>
<name>A0A250IM31_9BACT</name>
<dbReference type="KEGG" id="mbd:MEBOL_005805"/>
<evidence type="ECO:0000313" key="1">
    <source>
        <dbReference type="EMBL" id="ATB32328.1"/>
    </source>
</evidence>
<protein>
    <submittedName>
        <fullName evidence="1">Uncharacterized protein</fullName>
    </submittedName>
</protein>
<evidence type="ECO:0000313" key="2">
    <source>
        <dbReference type="Proteomes" id="UP000217289"/>
    </source>
</evidence>
<gene>
    <name evidence="1" type="ORF">MEBOL_005805</name>
</gene>
<organism evidence="1 2">
    <name type="scientific">Melittangium boletus DSM 14713</name>
    <dbReference type="NCBI Taxonomy" id="1294270"/>
    <lineage>
        <taxon>Bacteria</taxon>
        <taxon>Pseudomonadati</taxon>
        <taxon>Myxococcota</taxon>
        <taxon>Myxococcia</taxon>
        <taxon>Myxococcales</taxon>
        <taxon>Cystobacterineae</taxon>
        <taxon>Archangiaceae</taxon>
        <taxon>Melittangium</taxon>
    </lineage>
</organism>
<accession>A0A250IM31</accession>
<sequence length="268" mass="31392">MRGNLSADTYQIRLDVELERGQFHRLSWANKSGQWAQLDRRARNETVVWTPLDHFSLSTKVMDVTAGSFDPSTGTLSDVSDPKCIQSRSLIFILESPHADEYDEVDGVWTPKEPLWGSRDEFRCKLKDVLVPLKLQSPIRIVLCNPVQWQTSLHRFYSINPKIGKKWKIQGLIRKQIWCRLWNYEPSEEMSIRSEFKARLNAYKPQFIINACTRDFRKAVGLLLEQSQQSLQVQPYRVNHPCLWKYTANRLLTREWYLPGDTNMCEQS</sequence>